<protein>
    <submittedName>
        <fullName evidence="4">Hypoxic response protein 1</fullName>
    </submittedName>
</protein>
<dbReference type="Pfam" id="PF00571">
    <property type="entry name" value="CBS"/>
    <property type="match status" value="2"/>
</dbReference>
<name>A0ABM8ZRD8_9VIBR</name>
<keyword evidence="1 2" id="KW-0129">CBS domain</keyword>
<dbReference type="InterPro" id="IPR000644">
    <property type="entry name" value="CBS_dom"/>
</dbReference>
<organism evidence="4 5">
    <name type="scientific">Vibrio stylophorae</name>
    <dbReference type="NCBI Taxonomy" id="659351"/>
    <lineage>
        <taxon>Bacteria</taxon>
        <taxon>Pseudomonadati</taxon>
        <taxon>Pseudomonadota</taxon>
        <taxon>Gammaproteobacteria</taxon>
        <taxon>Vibrionales</taxon>
        <taxon>Vibrionaceae</taxon>
        <taxon>Vibrio</taxon>
    </lineage>
</organism>
<dbReference type="Gene3D" id="3.10.580.10">
    <property type="entry name" value="CBS-domain"/>
    <property type="match status" value="1"/>
</dbReference>
<dbReference type="RefSeq" id="WP_237464912.1">
    <property type="nucleotide sequence ID" value="NZ_CAKLDI010000001.1"/>
</dbReference>
<evidence type="ECO:0000256" key="2">
    <source>
        <dbReference type="PROSITE-ProRule" id="PRU00703"/>
    </source>
</evidence>
<dbReference type="SMART" id="SM00116">
    <property type="entry name" value="CBS"/>
    <property type="match status" value="2"/>
</dbReference>
<dbReference type="PROSITE" id="PS51371">
    <property type="entry name" value="CBS"/>
    <property type="match status" value="2"/>
</dbReference>
<feature type="domain" description="CBS" evidence="3">
    <location>
        <begin position="8"/>
        <end position="66"/>
    </location>
</feature>
<gene>
    <name evidence="4" type="primary">hrp1</name>
    <name evidence="4" type="ORF">VST7929_00688</name>
</gene>
<evidence type="ECO:0000313" key="4">
    <source>
        <dbReference type="EMBL" id="CAH0532841.1"/>
    </source>
</evidence>
<dbReference type="InterPro" id="IPR051257">
    <property type="entry name" value="Diverse_CBS-Domain"/>
</dbReference>
<evidence type="ECO:0000256" key="1">
    <source>
        <dbReference type="ARBA" id="ARBA00023122"/>
    </source>
</evidence>
<evidence type="ECO:0000259" key="3">
    <source>
        <dbReference type="PROSITE" id="PS51371"/>
    </source>
</evidence>
<comment type="caution">
    <text evidence="4">The sequence shown here is derived from an EMBL/GenBank/DDBJ whole genome shotgun (WGS) entry which is preliminary data.</text>
</comment>
<keyword evidence="5" id="KW-1185">Reference proteome</keyword>
<dbReference type="CDD" id="cd04584">
    <property type="entry name" value="CBS_pair_AcuB_like"/>
    <property type="match status" value="1"/>
</dbReference>
<feature type="domain" description="CBS" evidence="3">
    <location>
        <begin position="80"/>
        <end position="135"/>
    </location>
</feature>
<accession>A0ABM8ZRD8</accession>
<dbReference type="PANTHER" id="PTHR43080">
    <property type="entry name" value="CBS DOMAIN-CONTAINING PROTEIN CBSX3, MITOCHONDRIAL"/>
    <property type="match status" value="1"/>
</dbReference>
<dbReference type="InterPro" id="IPR046342">
    <property type="entry name" value="CBS_dom_sf"/>
</dbReference>
<reference evidence="4" key="1">
    <citation type="submission" date="2021-11" db="EMBL/GenBank/DDBJ databases">
        <authorList>
            <person name="Rodrigo-Torres L."/>
            <person name="Arahal R. D."/>
            <person name="Lucena T."/>
        </authorList>
    </citation>
    <scope>NUCLEOTIDE SEQUENCE</scope>
    <source>
        <strain evidence="4">CECT 7929</strain>
    </source>
</reference>
<dbReference type="PANTHER" id="PTHR43080:SF2">
    <property type="entry name" value="CBS DOMAIN-CONTAINING PROTEIN"/>
    <property type="match status" value="1"/>
</dbReference>
<dbReference type="EMBL" id="CAKLDI010000001">
    <property type="protein sequence ID" value="CAH0532841.1"/>
    <property type="molecule type" value="Genomic_DNA"/>
</dbReference>
<proteinExistence type="predicted"/>
<sequence>MFCVADMMTPRPHTLGEHDTLARALEVMQQLDIRHLPIVDRDNQLLGLVTQRDVLSAQHSSLEHSLDQNRLNTQALEAVNDRQLLTVSPRAGLKEAAKYMQKHKIGCLPVIQHKKLVGIITDSDFVAIAINLLELQEEVEPLTLEDDY</sequence>
<evidence type="ECO:0000313" key="5">
    <source>
        <dbReference type="Proteomes" id="UP000838672"/>
    </source>
</evidence>
<dbReference type="Proteomes" id="UP000838672">
    <property type="component" value="Unassembled WGS sequence"/>
</dbReference>
<dbReference type="SUPFAM" id="SSF54631">
    <property type="entry name" value="CBS-domain pair"/>
    <property type="match status" value="1"/>
</dbReference>